<dbReference type="EMBL" id="CP136920">
    <property type="protein sequence ID" value="WOO42405.1"/>
    <property type="molecule type" value="Genomic_DNA"/>
</dbReference>
<evidence type="ECO:0000256" key="2">
    <source>
        <dbReference type="ARBA" id="ARBA00022692"/>
    </source>
</evidence>
<dbReference type="CDD" id="cd18988">
    <property type="entry name" value="LGIC_ECD_bact"/>
    <property type="match status" value="1"/>
</dbReference>
<evidence type="ECO:0000256" key="5">
    <source>
        <dbReference type="SAM" id="Phobius"/>
    </source>
</evidence>
<feature type="transmembrane region" description="Helical" evidence="5">
    <location>
        <begin position="300"/>
        <end position="320"/>
    </location>
</feature>
<dbReference type="GO" id="GO:0016020">
    <property type="term" value="C:membrane"/>
    <property type="evidence" value="ECO:0007669"/>
    <property type="project" value="UniProtKB-SubCell"/>
</dbReference>
<feature type="domain" description="Neurotransmitter-gated ion-channel transmembrane" evidence="7">
    <location>
        <begin position="242"/>
        <end position="324"/>
    </location>
</feature>
<evidence type="ECO:0000313" key="9">
    <source>
        <dbReference type="Proteomes" id="UP001304300"/>
    </source>
</evidence>
<evidence type="ECO:0000256" key="3">
    <source>
        <dbReference type="ARBA" id="ARBA00022989"/>
    </source>
</evidence>
<dbReference type="Proteomes" id="UP001304300">
    <property type="component" value="Chromosome"/>
</dbReference>
<dbReference type="InterPro" id="IPR036719">
    <property type="entry name" value="Neuro-gated_channel_TM_sf"/>
</dbReference>
<dbReference type="Gene3D" id="1.20.58.390">
    <property type="entry name" value="Neurotransmitter-gated ion-channel transmembrane domain"/>
    <property type="match status" value="1"/>
</dbReference>
<dbReference type="Pfam" id="PF02931">
    <property type="entry name" value="Neur_chan_LBD"/>
    <property type="match status" value="1"/>
</dbReference>
<accession>A0AAQ3QX06</accession>
<dbReference type="GO" id="GO:0004888">
    <property type="term" value="F:transmembrane signaling receptor activity"/>
    <property type="evidence" value="ECO:0007669"/>
    <property type="project" value="InterPro"/>
</dbReference>
<keyword evidence="4 5" id="KW-0472">Membrane</keyword>
<feature type="domain" description="Neurotransmitter-gated ion-channel ligand-binding" evidence="6">
    <location>
        <begin position="37"/>
        <end position="234"/>
    </location>
</feature>
<keyword evidence="2 5" id="KW-0812">Transmembrane</keyword>
<feature type="transmembrane region" description="Helical" evidence="5">
    <location>
        <begin position="238"/>
        <end position="256"/>
    </location>
</feature>
<evidence type="ECO:0000256" key="1">
    <source>
        <dbReference type="ARBA" id="ARBA00004141"/>
    </source>
</evidence>
<comment type="subcellular location">
    <subcellularLocation>
        <location evidence="1">Membrane</location>
        <topology evidence="1">Multi-pass membrane protein</topology>
    </subcellularLocation>
</comment>
<dbReference type="KEGG" id="puo:RZN69_04835"/>
<evidence type="ECO:0000313" key="8">
    <source>
        <dbReference type="EMBL" id="WOO42405.1"/>
    </source>
</evidence>
<sequence length="359" mass="41162">MFQILLRRISNHLPQFLLLFAFPAVLSAIDAGMPNPPGHPTVVRVDLFLADIINMDELNESFEIELILAATWDDPRLAFDSEAEGVGRKIYQGEFQFNEVFTGWWPQFLILNEIGSGDTNAIKIEVYPDGAVRYLEQRNVTLETPMSLKRFPFDEQTLKAYIIAFGDGKREVILEADENLLSPTDQYSKNNRKVNIAQWDLKGIHVEAGDVEYRYYGEDQKVSQLILSVDMKRKSANIIWKVIVPLIILVSMMWAVFWMNTDDLPDRLNISFIGILTIVAYQFLIDGNMPRISYFTFTDAVLLFSFVIMVGTIFQSLIVYNLSKNGRQAIAHRIDVISRCGFPIVYFLVLLGCYLNYIR</sequence>
<feature type="transmembrane region" description="Helical" evidence="5">
    <location>
        <begin position="340"/>
        <end position="358"/>
    </location>
</feature>
<evidence type="ECO:0000259" key="7">
    <source>
        <dbReference type="Pfam" id="PF02932"/>
    </source>
</evidence>
<dbReference type="Gene3D" id="2.70.170.10">
    <property type="entry name" value="Neurotransmitter-gated ion-channel ligand-binding domain"/>
    <property type="match status" value="1"/>
</dbReference>
<keyword evidence="9" id="KW-1185">Reference proteome</keyword>
<name>A0AAQ3QX06_9BACT</name>
<dbReference type="InterPro" id="IPR038050">
    <property type="entry name" value="Neuro_actylchol_rec"/>
</dbReference>
<evidence type="ECO:0000256" key="4">
    <source>
        <dbReference type="ARBA" id="ARBA00023136"/>
    </source>
</evidence>
<organism evidence="8 9">
    <name type="scientific">Rubellicoccus peritrichatus</name>
    <dbReference type="NCBI Taxonomy" id="3080537"/>
    <lineage>
        <taxon>Bacteria</taxon>
        <taxon>Pseudomonadati</taxon>
        <taxon>Verrucomicrobiota</taxon>
        <taxon>Opitutia</taxon>
        <taxon>Puniceicoccales</taxon>
        <taxon>Cerasicoccaceae</taxon>
        <taxon>Rubellicoccus</taxon>
    </lineage>
</organism>
<dbReference type="SUPFAM" id="SSF90112">
    <property type="entry name" value="Neurotransmitter-gated ion-channel transmembrane pore"/>
    <property type="match status" value="1"/>
</dbReference>
<dbReference type="GO" id="GO:0005230">
    <property type="term" value="F:extracellular ligand-gated monoatomic ion channel activity"/>
    <property type="evidence" value="ECO:0007669"/>
    <property type="project" value="InterPro"/>
</dbReference>
<evidence type="ECO:0008006" key="10">
    <source>
        <dbReference type="Google" id="ProtNLM"/>
    </source>
</evidence>
<dbReference type="PANTHER" id="PTHR18945">
    <property type="entry name" value="NEUROTRANSMITTER GATED ION CHANNEL"/>
    <property type="match status" value="1"/>
</dbReference>
<dbReference type="Pfam" id="PF02932">
    <property type="entry name" value="Neur_chan_memb"/>
    <property type="match status" value="1"/>
</dbReference>
<proteinExistence type="predicted"/>
<gene>
    <name evidence="8" type="ORF">RZN69_04835</name>
</gene>
<dbReference type="InterPro" id="IPR006029">
    <property type="entry name" value="Neurotrans-gated_channel_TM"/>
</dbReference>
<dbReference type="InterPro" id="IPR036734">
    <property type="entry name" value="Neur_chan_lig-bd_sf"/>
</dbReference>
<keyword evidence="3 5" id="KW-1133">Transmembrane helix</keyword>
<dbReference type="RefSeq" id="WP_317834924.1">
    <property type="nucleotide sequence ID" value="NZ_CP136920.1"/>
</dbReference>
<protein>
    <recommendedName>
        <fullName evidence="10">Neurotransmitter-gated ion-channel ligand-binding domain-containing protein</fullName>
    </recommendedName>
</protein>
<reference evidence="8 9" key="1">
    <citation type="submission" date="2023-10" db="EMBL/GenBank/DDBJ databases">
        <title>Rubellicoccus peritrichatus gen. nov., sp. nov., isolated from an algae of coral reef tank.</title>
        <authorList>
            <person name="Luo J."/>
        </authorList>
    </citation>
    <scope>NUCLEOTIDE SEQUENCE [LARGE SCALE GENOMIC DNA]</scope>
    <source>
        <strain evidence="8 9">CR14</strain>
    </source>
</reference>
<evidence type="ECO:0000259" key="6">
    <source>
        <dbReference type="Pfam" id="PF02931"/>
    </source>
</evidence>
<feature type="transmembrane region" description="Helical" evidence="5">
    <location>
        <begin position="268"/>
        <end position="285"/>
    </location>
</feature>
<dbReference type="InterPro" id="IPR006201">
    <property type="entry name" value="Neur_channel"/>
</dbReference>
<dbReference type="InterPro" id="IPR006202">
    <property type="entry name" value="Neur_chan_lig-bd"/>
</dbReference>
<dbReference type="AlphaFoldDB" id="A0AAQ3QX06"/>
<dbReference type="CDD" id="cd19050">
    <property type="entry name" value="LGIC_TM_bact"/>
    <property type="match status" value="1"/>
</dbReference>
<dbReference type="SUPFAM" id="SSF63712">
    <property type="entry name" value="Nicotinic receptor ligand binding domain-like"/>
    <property type="match status" value="1"/>
</dbReference>